<dbReference type="SUPFAM" id="SSF53790">
    <property type="entry name" value="Tetrapyrrole methylase"/>
    <property type="match status" value="1"/>
</dbReference>
<dbReference type="AlphaFoldDB" id="A0A921G0V3"/>
<dbReference type="GO" id="GO:0046076">
    <property type="term" value="P:dTTP catabolic process"/>
    <property type="evidence" value="ECO:0007669"/>
    <property type="project" value="TreeGrafter"/>
</dbReference>
<dbReference type="CDD" id="cd11723">
    <property type="entry name" value="YabN_N_like"/>
    <property type="match status" value="1"/>
</dbReference>
<reference evidence="3" key="2">
    <citation type="submission" date="2021-09" db="EMBL/GenBank/DDBJ databases">
        <authorList>
            <person name="Gilroy R."/>
        </authorList>
    </citation>
    <scope>NUCLEOTIDE SEQUENCE</scope>
    <source>
        <strain evidence="3">CHK171-7178</strain>
    </source>
</reference>
<dbReference type="GO" id="GO:0008168">
    <property type="term" value="F:methyltransferase activity"/>
    <property type="evidence" value="ECO:0007669"/>
    <property type="project" value="InterPro"/>
</dbReference>
<dbReference type="Pfam" id="PF03819">
    <property type="entry name" value="MazG"/>
    <property type="match status" value="1"/>
</dbReference>
<dbReference type="InterPro" id="IPR004518">
    <property type="entry name" value="MazG-like_dom"/>
</dbReference>
<dbReference type="PIRSF" id="PIRSF002845">
    <property type="entry name" value="Ttrprl_mtas_MazG"/>
    <property type="match status" value="1"/>
</dbReference>
<evidence type="ECO:0000313" key="3">
    <source>
        <dbReference type="EMBL" id="HJF32948.1"/>
    </source>
</evidence>
<dbReference type="GO" id="GO:0006950">
    <property type="term" value="P:response to stress"/>
    <property type="evidence" value="ECO:0007669"/>
    <property type="project" value="UniProtKB-ARBA"/>
</dbReference>
<dbReference type="InterPro" id="IPR024180">
    <property type="entry name" value="Tetrapyrrole_Mease/MazG_pred"/>
</dbReference>
<dbReference type="GO" id="GO:0046052">
    <property type="term" value="P:UTP catabolic process"/>
    <property type="evidence" value="ECO:0007669"/>
    <property type="project" value="TreeGrafter"/>
</dbReference>
<comment type="caution">
    <text evidence="3">The sequence shown here is derived from an EMBL/GenBank/DDBJ whole genome shotgun (WGS) entry which is preliminary data.</text>
</comment>
<evidence type="ECO:0000259" key="2">
    <source>
        <dbReference type="Pfam" id="PF03819"/>
    </source>
</evidence>
<dbReference type="Gene3D" id="1.10.287.1080">
    <property type="entry name" value="MazG-like"/>
    <property type="match status" value="2"/>
</dbReference>
<evidence type="ECO:0000259" key="1">
    <source>
        <dbReference type="Pfam" id="PF00590"/>
    </source>
</evidence>
<sequence length="494" mass="56295">MKVNDVHQLTIIGLGAGDLDQLALGTYRKLKEANRIVARTDQHPAVVELRAEGIVLTSFDEIYEKHDSFEQVYDEIVEQLLNMCAEQPVTYVVPGHPLVAERTVQLLVEKEREGVVQLEIAGGNSFLDPIFAALRIDPIEGFQLLDGTDMKRDDVHMTQHILIGQVYDSFVASEVKLSLMEKYAYDHPVTIVTAAGSTGEQLISVPLFELDRVTEINNLTTVYVPPVIEREARLKDWSTFRDIIAALRAPDGCPWDREQTHASLKRYLIEEAHELLEAIDNEDDNAVIEELGDVLLQVFLHAQIGEDDGYFAVEDVLQSIGSKMIRRHPHVFGDKNVENSEEVLQNWQEIKQQEKPQAESLLEGQERPSSSLLTSLNYQKEAAKVGFDWPTIDGAFEKFEEEWMEFRKELESGTKYSQMDELGDVLFTIVNISRFLKLSPEEAMVHANQKFSRRFSFVEKSVKDGHGKFTDYTLDELEVFWQLAKKGEDNHETR</sequence>
<dbReference type="GO" id="GO:0046081">
    <property type="term" value="P:dUTP catabolic process"/>
    <property type="evidence" value="ECO:0007669"/>
    <property type="project" value="TreeGrafter"/>
</dbReference>
<keyword evidence="3" id="KW-0378">Hydrolase</keyword>
<dbReference type="GO" id="GO:0046061">
    <property type="term" value="P:dATP catabolic process"/>
    <property type="evidence" value="ECO:0007669"/>
    <property type="project" value="TreeGrafter"/>
</dbReference>
<dbReference type="InterPro" id="IPR048011">
    <property type="entry name" value="NTP-PPase_MazG-like_C"/>
</dbReference>
<dbReference type="SUPFAM" id="SSF101386">
    <property type="entry name" value="all-alpha NTP pyrophosphatases"/>
    <property type="match status" value="2"/>
</dbReference>
<dbReference type="GO" id="GO:0047429">
    <property type="term" value="F:nucleoside triphosphate diphosphatase activity"/>
    <property type="evidence" value="ECO:0007669"/>
    <property type="project" value="UniProtKB-EC"/>
</dbReference>
<protein>
    <submittedName>
        <fullName evidence="3">Nucleoside triphosphate pyrophosphohydrolase</fullName>
        <ecNumber evidence="3">3.6.1.9</ecNumber>
    </submittedName>
</protein>
<proteinExistence type="predicted"/>
<reference evidence="3" key="1">
    <citation type="journal article" date="2021" name="PeerJ">
        <title>Extensive microbial diversity within the chicken gut microbiome revealed by metagenomics and culture.</title>
        <authorList>
            <person name="Gilroy R."/>
            <person name="Ravi A."/>
            <person name="Getino M."/>
            <person name="Pursley I."/>
            <person name="Horton D.L."/>
            <person name="Alikhan N.F."/>
            <person name="Baker D."/>
            <person name="Gharbi K."/>
            <person name="Hall N."/>
            <person name="Watson M."/>
            <person name="Adriaenssens E.M."/>
            <person name="Foster-Nyarko E."/>
            <person name="Jarju S."/>
            <person name="Secka A."/>
            <person name="Antonio M."/>
            <person name="Oren A."/>
            <person name="Chaudhuri R.R."/>
            <person name="La Ragione R."/>
            <person name="Hildebrand F."/>
            <person name="Pallen M.J."/>
        </authorList>
    </citation>
    <scope>NUCLEOTIDE SEQUENCE</scope>
    <source>
        <strain evidence="3">CHK171-7178</strain>
    </source>
</reference>
<dbReference type="CDD" id="cd11529">
    <property type="entry name" value="NTP-PPase_MazG_Cterm"/>
    <property type="match status" value="1"/>
</dbReference>
<dbReference type="PANTHER" id="PTHR30522">
    <property type="entry name" value="NUCLEOSIDE TRIPHOSPHATE PYROPHOSPHOHYDROLASE"/>
    <property type="match status" value="1"/>
</dbReference>
<gene>
    <name evidence="3" type="primary">mazG</name>
    <name evidence="3" type="ORF">K8V56_14395</name>
</gene>
<dbReference type="EC" id="3.6.1.9" evidence="3"/>
<evidence type="ECO:0000313" key="4">
    <source>
        <dbReference type="Proteomes" id="UP000698173"/>
    </source>
</evidence>
<dbReference type="NCBIfam" id="TIGR00444">
    <property type="entry name" value="mazG"/>
    <property type="match status" value="1"/>
</dbReference>
<dbReference type="InterPro" id="IPR014777">
    <property type="entry name" value="4pyrrole_Mease_sub1"/>
</dbReference>
<feature type="domain" description="Tetrapyrrole methylase" evidence="1">
    <location>
        <begin position="9"/>
        <end position="210"/>
    </location>
</feature>
<dbReference type="EMBL" id="DYWT01000228">
    <property type="protein sequence ID" value="HJF32948.1"/>
    <property type="molecule type" value="Genomic_DNA"/>
</dbReference>
<dbReference type="CDD" id="cd11528">
    <property type="entry name" value="NTP-PPase_MazG_Nterm"/>
    <property type="match status" value="1"/>
</dbReference>
<feature type="domain" description="NTP pyrophosphohydrolase MazG-like" evidence="2">
    <location>
        <begin position="259"/>
        <end position="332"/>
    </location>
</feature>
<dbReference type="PANTHER" id="PTHR30522:SF0">
    <property type="entry name" value="NUCLEOSIDE TRIPHOSPHATE PYROPHOSPHOHYDROLASE"/>
    <property type="match status" value="1"/>
</dbReference>
<dbReference type="Gene3D" id="3.40.1010.10">
    <property type="entry name" value="Cobalt-precorrin-4 Transmethylase, Domain 1"/>
    <property type="match status" value="1"/>
</dbReference>
<dbReference type="InterPro" id="IPR011551">
    <property type="entry name" value="NTP_PyrPHydrolase_MazG"/>
</dbReference>
<dbReference type="NCBIfam" id="NF007113">
    <property type="entry name" value="PRK09562.1"/>
    <property type="match status" value="1"/>
</dbReference>
<dbReference type="InterPro" id="IPR000878">
    <property type="entry name" value="4pyrrol_Mease"/>
</dbReference>
<dbReference type="InterPro" id="IPR035996">
    <property type="entry name" value="4pyrrol_Methylase_sf"/>
</dbReference>
<dbReference type="FunFam" id="1.10.287.1080:FF:000001">
    <property type="entry name" value="Nucleoside triphosphate pyrophosphohydrolase"/>
    <property type="match status" value="1"/>
</dbReference>
<dbReference type="Proteomes" id="UP000698173">
    <property type="component" value="Unassembled WGS sequence"/>
</dbReference>
<dbReference type="GO" id="GO:0046047">
    <property type="term" value="P:TTP catabolic process"/>
    <property type="evidence" value="ECO:0007669"/>
    <property type="project" value="TreeGrafter"/>
</dbReference>
<name>A0A921G0V3_SPOPS</name>
<organism evidence="3 4">
    <name type="scientific">Sporosarcina psychrophila</name>
    <name type="common">Bacillus psychrophilus</name>
    <dbReference type="NCBI Taxonomy" id="1476"/>
    <lineage>
        <taxon>Bacteria</taxon>
        <taxon>Bacillati</taxon>
        <taxon>Bacillota</taxon>
        <taxon>Bacilli</taxon>
        <taxon>Bacillales</taxon>
        <taxon>Caryophanaceae</taxon>
        <taxon>Sporosarcina</taxon>
    </lineage>
</organism>
<dbReference type="InterPro" id="IPR035013">
    <property type="entry name" value="YabN_N"/>
</dbReference>
<dbReference type="InterPro" id="IPR048015">
    <property type="entry name" value="NTP-PPase_MazG-like_N"/>
</dbReference>
<accession>A0A921G0V3</accession>
<dbReference type="GO" id="GO:0006203">
    <property type="term" value="P:dGTP catabolic process"/>
    <property type="evidence" value="ECO:0007669"/>
    <property type="project" value="TreeGrafter"/>
</dbReference>
<dbReference type="Pfam" id="PF00590">
    <property type="entry name" value="TP_methylase"/>
    <property type="match status" value="1"/>
</dbReference>